<dbReference type="EMBL" id="LZYO01000118">
    <property type="protein sequence ID" value="ODH31440.1"/>
    <property type="molecule type" value="Genomic_DNA"/>
</dbReference>
<dbReference type="VEuPathDB" id="FungiDB:PABG_11160"/>
<evidence type="ECO:0000256" key="1">
    <source>
        <dbReference type="SAM" id="MobiDB-lite"/>
    </source>
</evidence>
<dbReference type="VEuPathDB" id="FungiDB:PADG_03065"/>
<reference evidence="2 3" key="1">
    <citation type="submission" date="2016-06" db="EMBL/GenBank/DDBJ databases">
        <authorList>
            <person name="Kjaerup R.B."/>
            <person name="Dalgaard T.S."/>
            <person name="Juul-Madsen H.R."/>
        </authorList>
    </citation>
    <scope>NUCLEOTIDE SEQUENCE [LARGE SCALE GENOMIC DNA]</scope>
    <source>
        <strain evidence="2 3">Pb300</strain>
    </source>
</reference>
<feature type="compositionally biased region" description="Low complexity" evidence="1">
    <location>
        <begin position="72"/>
        <end position="85"/>
    </location>
</feature>
<dbReference type="Proteomes" id="UP000242814">
    <property type="component" value="Unassembled WGS sequence"/>
</dbReference>
<comment type="caution">
    <text evidence="2">The sequence shown here is derived from an EMBL/GenBank/DDBJ whole genome shotgun (WGS) entry which is preliminary data.</text>
</comment>
<protein>
    <submittedName>
        <fullName evidence="2">Uncharacterized protein</fullName>
    </submittedName>
</protein>
<evidence type="ECO:0000313" key="3">
    <source>
        <dbReference type="Proteomes" id="UP000242814"/>
    </source>
</evidence>
<organism evidence="2 3">
    <name type="scientific">Paracoccidioides brasiliensis</name>
    <dbReference type="NCBI Taxonomy" id="121759"/>
    <lineage>
        <taxon>Eukaryota</taxon>
        <taxon>Fungi</taxon>
        <taxon>Dikarya</taxon>
        <taxon>Ascomycota</taxon>
        <taxon>Pezizomycotina</taxon>
        <taxon>Eurotiomycetes</taxon>
        <taxon>Eurotiomycetidae</taxon>
        <taxon>Onygenales</taxon>
        <taxon>Ajellomycetaceae</taxon>
        <taxon>Paracoccidioides</taxon>
    </lineage>
</organism>
<feature type="region of interest" description="Disordered" evidence="1">
    <location>
        <begin position="71"/>
        <end position="106"/>
    </location>
</feature>
<feature type="compositionally biased region" description="Basic residues" evidence="1">
    <location>
        <begin position="93"/>
        <end position="106"/>
    </location>
</feature>
<name>A0A1D2JFX1_PARBR</name>
<accession>A0A1D2JFX1</accession>
<evidence type="ECO:0000313" key="2">
    <source>
        <dbReference type="EMBL" id="ODH31440.1"/>
    </source>
</evidence>
<proteinExistence type="predicted"/>
<sequence length="198" mass="20989">MENLNTGLSPGELRIFMIAMTCAVDGLNNVKIDFDLLADKAGLKNASSANVLYGNARRKLLAAPRIVAAQASTGSTGSGSNPTTPKTKEGRVAKHTPKSSTHGKGKTAKAIAAAALEAYPSPSKTKVKGESEADSAMAAIMDNDKEVKLENTNVALADNADEVAHDVATEMIKGTSYPRSELEWSFFEQSMWHVGTYD</sequence>
<gene>
    <name evidence="2" type="ORF">ACO22_03453</name>
</gene>
<dbReference type="AlphaFoldDB" id="A0A1D2JFX1"/>